<accession>A0AAU9S0G3</accession>
<dbReference type="Proteomes" id="UP000836841">
    <property type="component" value="Chromosome 3"/>
</dbReference>
<organism evidence="6 7">
    <name type="scientific">Thlaspi arvense</name>
    <name type="common">Field penny-cress</name>
    <dbReference type="NCBI Taxonomy" id="13288"/>
    <lineage>
        <taxon>Eukaryota</taxon>
        <taxon>Viridiplantae</taxon>
        <taxon>Streptophyta</taxon>
        <taxon>Embryophyta</taxon>
        <taxon>Tracheophyta</taxon>
        <taxon>Spermatophyta</taxon>
        <taxon>Magnoliopsida</taxon>
        <taxon>eudicotyledons</taxon>
        <taxon>Gunneridae</taxon>
        <taxon>Pentapetalae</taxon>
        <taxon>rosids</taxon>
        <taxon>malvids</taxon>
        <taxon>Brassicales</taxon>
        <taxon>Brassicaceae</taxon>
        <taxon>Thlaspideae</taxon>
        <taxon>Thlaspi</taxon>
    </lineage>
</organism>
<dbReference type="SUPFAM" id="SSF53756">
    <property type="entry name" value="UDP-Glycosyltransferase/glycogen phosphorylase"/>
    <property type="match status" value="1"/>
</dbReference>
<evidence type="ECO:0000256" key="2">
    <source>
        <dbReference type="ARBA" id="ARBA00022676"/>
    </source>
</evidence>
<dbReference type="EMBL" id="OU466859">
    <property type="protein sequence ID" value="CAH2053080.1"/>
    <property type="molecule type" value="Genomic_DNA"/>
</dbReference>
<dbReference type="InterPro" id="IPR050481">
    <property type="entry name" value="UDP-glycosyltransf_plant"/>
</dbReference>
<protein>
    <recommendedName>
        <fullName evidence="5">Glycosyltransferase</fullName>
        <ecNumber evidence="5">2.4.1.-</ecNumber>
    </recommendedName>
</protein>
<dbReference type="Pfam" id="PF00201">
    <property type="entry name" value="UDPGT"/>
    <property type="match status" value="1"/>
</dbReference>
<gene>
    <name evidence="6" type="ORF">TAV2_LOCUS11613</name>
</gene>
<reference evidence="6 7" key="1">
    <citation type="submission" date="2022-03" db="EMBL/GenBank/DDBJ databases">
        <authorList>
            <person name="Nunn A."/>
            <person name="Chopra R."/>
            <person name="Nunn A."/>
            <person name="Contreras Garrido A."/>
        </authorList>
    </citation>
    <scope>NUCLEOTIDE SEQUENCE [LARGE SCALE GENOMIC DNA]</scope>
</reference>
<evidence type="ECO:0000256" key="4">
    <source>
        <dbReference type="RuleBase" id="RU003718"/>
    </source>
</evidence>
<dbReference type="AlphaFoldDB" id="A0AAU9S0G3"/>
<dbReference type="GO" id="GO:0035251">
    <property type="term" value="F:UDP-glucosyltransferase activity"/>
    <property type="evidence" value="ECO:0007669"/>
    <property type="project" value="InterPro"/>
</dbReference>
<evidence type="ECO:0000256" key="1">
    <source>
        <dbReference type="ARBA" id="ARBA00009995"/>
    </source>
</evidence>
<dbReference type="InterPro" id="IPR002213">
    <property type="entry name" value="UDP_glucos_trans"/>
</dbReference>
<proteinExistence type="inferred from homology"/>
<keyword evidence="7" id="KW-1185">Reference proteome</keyword>
<keyword evidence="2 4" id="KW-0328">Glycosyltransferase</keyword>
<evidence type="ECO:0000256" key="5">
    <source>
        <dbReference type="RuleBase" id="RU362057"/>
    </source>
</evidence>
<keyword evidence="3 4" id="KW-0808">Transferase</keyword>
<sequence length="463" mass="52594">MVTVEMAERLIDQNNRLSITVIILSFNSKTTSMMASLTTTSKDRLRYEVVTGEDQQPAELKATDSHVQSLKPIVRKAVAKLVDPSQPDSPRLAGFVVDMYCTSMIDVADEFGVSSYLFYTCNAGFLGLLLHMQLMHDAAEEKYDMSELEDSDAELVVPSLTRPYPLKCLPYIFKSKEWLPFFVTQARRFRETKGILVNTVDELEPHALKFLSNGESDTPPAYSVGPLLHLRNEARDSVAEKKQWEILEWLDEQPARSVVFLCFGSMGGFSEEQAREIATALERGGHRFLWSLRRASPNVMKEPPEEFTNLEEILPEGFFDRTKERGKVIGWAPQVTILEKPAMGGFVSHGGWNSTLESLWFGVPTAIWPLYVEQKFNAFEMVDELGLSVEIKRYWRGDLLLGRSEMEIVTAEEIERGIRCLMEQDSVRKRVKDMSEKCHVALMDGGSSRIALQKFIQDIRDNL</sequence>
<dbReference type="EC" id="2.4.1.-" evidence="5"/>
<evidence type="ECO:0000313" key="6">
    <source>
        <dbReference type="EMBL" id="CAH2053080.1"/>
    </source>
</evidence>
<dbReference type="Gene3D" id="3.40.50.2000">
    <property type="entry name" value="Glycogen Phosphorylase B"/>
    <property type="match status" value="2"/>
</dbReference>
<comment type="similarity">
    <text evidence="1 4">Belongs to the UDP-glycosyltransferase family.</text>
</comment>
<dbReference type="PANTHER" id="PTHR48048:SF45">
    <property type="entry name" value="GLYCOSYLTRANSFERASE"/>
    <property type="match status" value="1"/>
</dbReference>
<name>A0AAU9S0G3_THLAR</name>
<dbReference type="CDD" id="cd03784">
    <property type="entry name" value="GT1_Gtf-like"/>
    <property type="match status" value="1"/>
</dbReference>
<evidence type="ECO:0000256" key="3">
    <source>
        <dbReference type="ARBA" id="ARBA00022679"/>
    </source>
</evidence>
<dbReference type="PANTHER" id="PTHR48048">
    <property type="entry name" value="GLYCOSYLTRANSFERASE"/>
    <property type="match status" value="1"/>
</dbReference>
<dbReference type="PROSITE" id="PS00375">
    <property type="entry name" value="UDPGT"/>
    <property type="match status" value="1"/>
</dbReference>
<dbReference type="InterPro" id="IPR035595">
    <property type="entry name" value="UDP_glycos_trans_CS"/>
</dbReference>
<evidence type="ECO:0000313" key="7">
    <source>
        <dbReference type="Proteomes" id="UP000836841"/>
    </source>
</evidence>
<dbReference type="FunFam" id="3.40.50.2000:FF:000056">
    <property type="entry name" value="Glycosyltransferase"/>
    <property type="match status" value="1"/>
</dbReference>